<dbReference type="Pfam" id="PF00170">
    <property type="entry name" value="bZIP_1"/>
    <property type="match status" value="1"/>
</dbReference>
<dbReference type="PANTHER" id="PTHR45967:SF38">
    <property type="entry name" value="G-BOX-BINDING FACTOR 2"/>
    <property type="match status" value="1"/>
</dbReference>
<evidence type="ECO:0000256" key="4">
    <source>
        <dbReference type="ARBA" id="ARBA00023125"/>
    </source>
</evidence>
<keyword evidence="3" id="KW-0805">Transcription regulation</keyword>
<accession>A0ABR2QV49</accession>
<proteinExistence type="inferred from homology"/>
<keyword evidence="6" id="KW-0539">Nucleus</keyword>
<keyword evidence="4" id="KW-0238">DNA-binding</keyword>
<evidence type="ECO:0000256" key="3">
    <source>
        <dbReference type="ARBA" id="ARBA00023015"/>
    </source>
</evidence>
<evidence type="ECO:0000256" key="6">
    <source>
        <dbReference type="ARBA" id="ARBA00023242"/>
    </source>
</evidence>
<dbReference type="PANTHER" id="PTHR45967">
    <property type="entry name" value="G-BOX-BINDING FACTOR 3-RELATED"/>
    <property type="match status" value="1"/>
</dbReference>
<feature type="compositionally biased region" description="Basic and acidic residues" evidence="7">
    <location>
        <begin position="183"/>
        <end position="192"/>
    </location>
</feature>
<dbReference type="SUPFAM" id="SSF57959">
    <property type="entry name" value="Leucine zipper domain"/>
    <property type="match status" value="1"/>
</dbReference>
<evidence type="ECO:0000259" key="8">
    <source>
        <dbReference type="PROSITE" id="PS50217"/>
    </source>
</evidence>
<dbReference type="EMBL" id="JBBPBN010000030">
    <property type="protein sequence ID" value="KAK9004541.1"/>
    <property type="molecule type" value="Genomic_DNA"/>
</dbReference>
<reference evidence="9 10" key="1">
    <citation type="journal article" date="2024" name="G3 (Bethesda)">
        <title>Genome assembly of Hibiscus sabdariffa L. provides insights into metabolisms of medicinal natural products.</title>
        <authorList>
            <person name="Kim T."/>
        </authorList>
    </citation>
    <scope>NUCLEOTIDE SEQUENCE [LARGE SCALE GENOMIC DNA]</scope>
    <source>
        <strain evidence="9">TK-2024</strain>
        <tissue evidence="9">Old leaves</tissue>
    </source>
</reference>
<dbReference type="InterPro" id="IPR046347">
    <property type="entry name" value="bZIP_sf"/>
</dbReference>
<gene>
    <name evidence="9" type="ORF">V6N11_042009</name>
</gene>
<sequence length="274" mass="31297">MLWLLASVEGSFDSLVEVYEMRSIEQLVSSWNFVSRLIPIAVRVFTELGIPWMPEKGGLFKKAEMETDEKDTFAKPKPSKRKNLYSKVKGPTKFEIVGNYADISSGRSEKEGISCKIYTHDPSISAGSGDKASSDGSDNADQSMLLLQDLSAVKNLRLNQENAHDCSMEEDSAAVIHNTVSRSTKEASELREQKRRQMNRESARRSRVRKKQERVELESRIEALKDDSHELCKELKHLSEECLRFYDENQQIKDELIRTYGPGIIHDLNEIMHK</sequence>
<name>A0ABR2QV49_9ROSI</name>
<evidence type="ECO:0000313" key="9">
    <source>
        <dbReference type="EMBL" id="KAK9004541.1"/>
    </source>
</evidence>
<dbReference type="SMART" id="SM00338">
    <property type="entry name" value="BRLZ"/>
    <property type="match status" value="1"/>
</dbReference>
<keyword evidence="10" id="KW-1185">Reference proteome</keyword>
<dbReference type="InterPro" id="IPR044827">
    <property type="entry name" value="GBF-like"/>
</dbReference>
<dbReference type="InterPro" id="IPR045314">
    <property type="entry name" value="bZIP_plant_GBF1"/>
</dbReference>
<evidence type="ECO:0000256" key="1">
    <source>
        <dbReference type="ARBA" id="ARBA00004123"/>
    </source>
</evidence>
<dbReference type="InterPro" id="IPR004827">
    <property type="entry name" value="bZIP"/>
</dbReference>
<organism evidence="9 10">
    <name type="scientific">Hibiscus sabdariffa</name>
    <name type="common">roselle</name>
    <dbReference type="NCBI Taxonomy" id="183260"/>
    <lineage>
        <taxon>Eukaryota</taxon>
        <taxon>Viridiplantae</taxon>
        <taxon>Streptophyta</taxon>
        <taxon>Embryophyta</taxon>
        <taxon>Tracheophyta</taxon>
        <taxon>Spermatophyta</taxon>
        <taxon>Magnoliopsida</taxon>
        <taxon>eudicotyledons</taxon>
        <taxon>Gunneridae</taxon>
        <taxon>Pentapetalae</taxon>
        <taxon>rosids</taxon>
        <taxon>malvids</taxon>
        <taxon>Malvales</taxon>
        <taxon>Malvaceae</taxon>
        <taxon>Malvoideae</taxon>
        <taxon>Hibiscus</taxon>
    </lineage>
</organism>
<protein>
    <recommendedName>
        <fullName evidence="8">BZIP domain-containing protein</fullName>
    </recommendedName>
</protein>
<dbReference type="CDD" id="cd14702">
    <property type="entry name" value="bZIP_plant_GBF1"/>
    <property type="match status" value="1"/>
</dbReference>
<evidence type="ECO:0000256" key="7">
    <source>
        <dbReference type="SAM" id="MobiDB-lite"/>
    </source>
</evidence>
<comment type="subcellular location">
    <subcellularLocation>
        <location evidence="1">Nucleus</location>
    </subcellularLocation>
</comment>
<evidence type="ECO:0000256" key="2">
    <source>
        <dbReference type="ARBA" id="ARBA00007163"/>
    </source>
</evidence>
<evidence type="ECO:0000313" key="10">
    <source>
        <dbReference type="Proteomes" id="UP001396334"/>
    </source>
</evidence>
<feature type="domain" description="BZIP" evidence="8">
    <location>
        <begin position="189"/>
        <end position="252"/>
    </location>
</feature>
<dbReference type="Proteomes" id="UP001396334">
    <property type="component" value="Unassembled WGS sequence"/>
</dbReference>
<feature type="region of interest" description="Disordered" evidence="7">
    <location>
        <begin position="179"/>
        <end position="212"/>
    </location>
</feature>
<dbReference type="Gene3D" id="1.20.5.170">
    <property type="match status" value="1"/>
</dbReference>
<keyword evidence="5" id="KW-0804">Transcription</keyword>
<comment type="similarity">
    <text evidence="2">Belongs to the bZIP family.</text>
</comment>
<evidence type="ECO:0000256" key="5">
    <source>
        <dbReference type="ARBA" id="ARBA00023163"/>
    </source>
</evidence>
<dbReference type="PROSITE" id="PS50217">
    <property type="entry name" value="BZIP"/>
    <property type="match status" value="1"/>
</dbReference>
<comment type="caution">
    <text evidence="9">The sequence shown here is derived from an EMBL/GenBank/DDBJ whole genome shotgun (WGS) entry which is preliminary data.</text>
</comment>